<feature type="compositionally biased region" description="Polar residues" evidence="1">
    <location>
        <begin position="113"/>
        <end position="129"/>
    </location>
</feature>
<keyword evidence="2" id="KW-0732">Signal</keyword>
<dbReference type="AlphaFoldDB" id="A0AAW5QD32"/>
<feature type="compositionally biased region" description="Gly residues" evidence="1">
    <location>
        <begin position="197"/>
        <end position="207"/>
    </location>
</feature>
<keyword evidence="6" id="KW-1185">Reference proteome</keyword>
<feature type="compositionally biased region" description="Basic and acidic residues" evidence="1">
    <location>
        <begin position="132"/>
        <end position="158"/>
    </location>
</feature>
<feature type="signal peptide" evidence="2">
    <location>
        <begin position="1"/>
        <end position="20"/>
    </location>
</feature>
<protein>
    <submittedName>
        <fullName evidence="3">Uncharacterized protein</fullName>
    </submittedName>
</protein>
<name>A0AAW5QD32_9ACTN</name>
<dbReference type="Proteomes" id="UP001206890">
    <property type="component" value="Unassembled WGS sequence"/>
</dbReference>
<reference evidence="6" key="2">
    <citation type="submission" date="2024-07" db="EMBL/GenBank/DDBJ databases">
        <title>Pseudomonas strain that inhibits Aeromonas fish pathogens.</title>
        <authorList>
            <person name="Wildschutte H."/>
        </authorList>
    </citation>
    <scope>NUCLEOTIDE SEQUENCE [LARGE SCALE GENOMIC DNA]</scope>
    <source>
        <strain evidence="6">n60</strain>
    </source>
</reference>
<comment type="caution">
    <text evidence="3">The sequence shown here is derived from an EMBL/GenBank/DDBJ whole genome shotgun (WGS) entry which is preliminary data.</text>
</comment>
<dbReference type="PROSITE" id="PS51257">
    <property type="entry name" value="PROKAR_LIPOPROTEIN"/>
    <property type="match status" value="1"/>
</dbReference>
<organism evidence="3 5">
    <name type="scientific">Dietzia cinnamea</name>
    <dbReference type="NCBI Taxonomy" id="321318"/>
    <lineage>
        <taxon>Bacteria</taxon>
        <taxon>Bacillati</taxon>
        <taxon>Actinomycetota</taxon>
        <taxon>Actinomycetes</taxon>
        <taxon>Mycobacteriales</taxon>
        <taxon>Dietziaceae</taxon>
        <taxon>Dietzia</taxon>
    </lineage>
</organism>
<proteinExistence type="predicted"/>
<dbReference type="Proteomes" id="UP001560293">
    <property type="component" value="Unassembled WGS sequence"/>
</dbReference>
<feature type="chain" id="PRO_5043431316" evidence="2">
    <location>
        <begin position="21"/>
        <end position="297"/>
    </location>
</feature>
<evidence type="ECO:0000313" key="6">
    <source>
        <dbReference type="Proteomes" id="UP001560293"/>
    </source>
</evidence>
<evidence type="ECO:0000313" key="4">
    <source>
        <dbReference type="EMBL" id="MEX6463134.1"/>
    </source>
</evidence>
<dbReference type="RefSeq" id="WP_244881711.1">
    <property type="nucleotide sequence ID" value="NZ_JALXPR010000014.1"/>
</dbReference>
<sequence>MRNRVLLSAGAIALVAASCAQPEPQVLSEGPRSAPAIELTSPTATTDREEQSGKFIARCATDADGGTPGMTIFTDGSQDVTDHCLSRYYIGVQPAPGALYVPDEEAGTYAPPSETSTAQPTGEQWTPAQPRTDIDPLETERIDDRDTRDDETTADRPDAPGTDDPDSGTPGTDEPGSTTPGTSPDVTTPTSPPPTTGPGGTEPGGTEPGQSEPGLPDPSVPGGAEPSTTHSSDPTSVPTEADTSRLQPPAPHTSVPPTRESGSLGSAGSDASGEPRSSVRIPDFRWPGSFWPGGPRS</sequence>
<dbReference type="EMBL" id="JBFTEZ010000002">
    <property type="protein sequence ID" value="MEX6463134.1"/>
    <property type="molecule type" value="Genomic_DNA"/>
</dbReference>
<gene>
    <name evidence="4" type="ORF">AB6N35_02015</name>
    <name evidence="3" type="ORF">M3D93_14855</name>
</gene>
<accession>A0AAW5QD32</accession>
<evidence type="ECO:0000256" key="2">
    <source>
        <dbReference type="SAM" id="SignalP"/>
    </source>
</evidence>
<feature type="compositionally biased region" description="Low complexity" evidence="1">
    <location>
        <begin position="261"/>
        <end position="272"/>
    </location>
</feature>
<evidence type="ECO:0000313" key="3">
    <source>
        <dbReference type="EMBL" id="MCT2119012.1"/>
    </source>
</evidence>
<evidence type="ECO:0000313" key="5">
    <source>
        <dbReference type="Proteomes" id="UP001206890"/>
    </source>
</evidence>
<dbReference type="EMBL" id="JALXTC010000096">
    <property type="protein sequence ID" value="MCT2119012.1"/>
    <property type="molecule type" value="Genomic_DNA"/>
</dbReference>
<feature type="region of interest" description="Disordered" evidence="1">
    <location>
        <begin position="101"/>
        <end position="297"/>
    </location>
</feature>
<feature type="compositionally biased region" description="Low complexity" evidence="1">
    <location>
        <begin position="167"/>
        <end position="189"/>
    </location>
</feature>
<feature type="compositionally biased region" description="Polar residues" evidence="1">
    <location>
        <begin position="226"/>
        <end position="238"/>
    </location>
</feature>
<reference evidence="3" key="1">
    <citation type="submission" date="2022-04" db="EMBL/GenBank/DDBJ databases">
        <title>Human microbiome associated bacterial genomes.</title>
        <authorList>
            <person name="Sandstrom S."/>
            <person name="Salamzade R."/>
            <person name="Kalan L.R."/>
        </authorList>
    </citation>
    <scope>NUCLEOTIDE SEQUENCE</scope>
    <source>
        <strain evidence="3">P3-SID1762</strain>
    </source>
</reference>
<reference evidence="4" key="3">
    <citation type="submission" date="2024-07" db="EMBL/GenBank/DDBJ databases">
        <authorList>
            <person name="Wildschutte H."/>
        </authorList>
    </citation>
    <scope>NUCLEOTIDE SEQUENCE</scope>
    <source>
        <strain evidence="4">N60</strain>
    </source>
</reference>
<evidence type="ECO:0000256" key="1">
    <source>
        <dbReference type="SAM" id="MobiDB-lite"/>
    </source>
</evidence>